<keyword evidence="1" id="KW-0677">Repeat</keyword>
<dbReference type="RefSeq" id="XP_034099963.1">
    <property type="nucleotide sequence ID" value="XM_034244072.2"/>
</dbReference>
<dbReference type="FunFam" id="3.40.50.300:FF:000661">
    <property type="entry name" value="calmodulin-interacting protein 111 isoform X1"/>
    <property type="match status" value="1"/>
</dbReference>
<name>A0A6P8WL28_DROAB</name>
<feature type="domain" description="AAA+ ATPase" evidence="4">
    <location>
        <begin position="572"/>
        <end position="712"/>
    </location>
</feature>
<feature type="domain" description="AAA+ ATPase" evidence="4">
    <location>
        <begin position="305"/>
        <end position="451"/>
    </location>
</feature>
<dbReference type="FunFam" id="3.40.50.300:FF:001602">
    <property type="entry name" value="Cell division cycle protein-like protein"/>
    <property type="match status" value="1"/>
</dbReference>
<keyword evidence="3" id="KW-0067">ATP-binding</keyword>
<evidence type="ECO:0000256" key="2">
    <source>
        <dbReference type="ARBA" id="ARBA00022741"/>
    </source>
</evidence>
<dbReference type="GO" id="GO:0016887">
    <property type="term" value="F:ATP hydrolysis activity"/>
    <property type="evidence" value="ECO:0007669"/>
    <property type="project" value="InterPro"/>
</dbReference>
<dbReference type="InterPro" id="IPR041569">
    <property type="entry name" value="AAA_lid_3"/>
</dbReference>
<evidence type="ECO:0000256" key="3">
    <source>
        <dbReference type="ARBA" id="ARBA00022840"/>
    </source>
</evidence>
<accession>A0A6P8WL28</accession>
<dbReference type="OrthoDB" id="27435at2759"/>
<dbReference type="GO" id="GO:0005737">
    <property type="term" value="C:cytoplasm"/>
    <property type="evidence" value="ECO:0007669"/>
    <property type="project" value="TreeGrafter"/>
</dbReference>
<dbReference type="CDD" id="cd19511">
    <property type="entry name" value="RecA-like_CDC48_r2-like"/>
    <property type="match status" value="1"/>
</dbReference>
<dbReference type="Pfam" id="PF00004">
    <property type="entry name" value="AAA"/>
    <property type="match status" value="2"/>
</dbReference>
<dbReference type="GO" id="GO:0005524">
    <property type="term" value="F:ATP binding"/>
    <property type="evidence" value="ECO:0007669"/>
    <property type="project" value="UniProtKB-KW"/>
</dbReference>
<dbReference type="InterPro" id="IPR050168">
    <property type="entry name" value="AAA_ATPase_domain"/>
</dbReference>
<dbReference type="PANTHER" id="PTHR23077">
    <property type="entry name" value="AAA-FAMILY ATPASE"/>
    <property type="match status" value="1"/>
</dbReference>
<dbReference type="InterPro" id="IPR003960">
    <property type="entry name" value="ATPase_AAA_CS"/>
</dbReference>
<dbReference type="InterPro" id="IPR027417">
    <property type="entry name" value="P-loop_NTPase"/>
</dbReference>
<keyword evidence="5" id="KW-1185">Reference proteome</keyword>
<dbReference type="InterPro" id="IPR003959">
    <property type="entry name" value="ATPase_AAA_core"/>
</dbReference>
<dbReference type="InterPro" id="IPR003593">
    <property type="entry name" value="AAA+_ATPase"/>
</dbReference>
<sequence>MPPKSSNKKNQATWYHCEKCNVHITTKSRDTHDRICPIGDEVQKVEADAEFVRNGVLYTASLLQKNFEVESLKELPAKYANMLIFISEGAIKLAEFHIGQQVVIRAAAADATEVAPLVRIVWPVPEQFLTTVFATAADYKQNWTSLRGKSLRISALDSSQLVAAACINLSQLNESEAKLEPEQVPDVAAVVKREIVNQIYSQGSVIHLNFFNKQLSFSLDNWQGIEEQALEDALSRLSLDKSQQFVQITNVTRVELVRKPEVQETQPEQRITKAKIGGLTKQLQLVEESMDYALGYKPLPAGVKVSRGFLLYGASGCGKSLVLEAMCAAAQERDPQVQIIRINSGEVYSKFLGETEQKLSAYFERAYAHYPRATLMLLEDVQTLCPKQENSDLVKRVSLAFMALLDQLSSSNRKEAQRTFLLATSSQIEALHPSIRRAGRLDCELELGAPTPQSRHEILQCLLQSVKHKLSVEEIEQIASITHGYVGADLANLVYAATLTALKEDTRPLELRDLQSALTHVKPSAMREVLIENPKVLWSDIGGQAALRLTLQQAIEWPLLHADKFKRLGIKPPRGVLMFGPPGCSKTMIAKALATESKLNFLSIKGPELFSMWVGESERAVREVFRKARQVAPAIVFFDEIDAIGGERSEGSSGSGSSVKERVLTQLLTELDGVETLQNVTIVAATNRPDMIDKALLRPGRIDRVCYVGLPEADARREILKIKLRQMPLAADVEVDKLVELTEGYSGAEIQAVCHEAALSALEQSFEAEHVRWQHFEAALQMVQPRTSPELLRLYQDYMKK</sequence>
<proteinExistence type="predicted"/>
<dbReference type="Gene3D" id="3.40.50.300">
    <property type="entry name" value="P-loop containing nucleotide triphosphate hydrolases"/>
    <property type="match status" value="2"/>
</dbReference>
<evidence type="ECO:0000313" key="5">
    <source>
        <dbReference type="Proteomes" id="UP000515160"/>
    </source>
</evidence>
<dbReference type="FunFam" id="1.10.8.60:FF:000069">
    <property type="entry name" value="spermatogenesis-associated protein 5 isoform X1"/>
    <property type="match status" value="1"/>
</dbReference>
<evidence type="ECO:0000256" key="1">
    <source>
        <dbReference type="ARBA" id="ARBA00022737"/>
    </source>
</evidence>
<dbReference type="AlphaFoldDB" id="A0A6P8WL28"/>
<dbReference type="SUPFAM" id="SSF52540">
    <property type="entry name" value="P-loop containing nucleoside triphosphate hydrolases"/>
    <property type="match status" value="2"/>
</dbReference>
<evidence type="ECO:0000259" key="4">
    <source>
        <dbReference type="SMART" id="SM00382"/>
    </source>
</evidence>
<dbReference type="PANTHER" id="PTHR23077:SF27">
    <property type="entry name" value="ATPASE FAMILY GENE 2 PROTEIN HOMOLOG A"/>
    <property type="match status" value="1"/>
</dbReference>
<dbReference type="Gene3D" id="1.10.8.60">
    <property type="match status" value="2"/>
</dbReference>
<keyword evidence="2" id="KW-0547">Nucleotide-binding</keyword>
<protein>
    <submittedName>
        <fullName evidence="6">Ribosome biogenesis protein SPATA5</fullName>
    </submittedName>
</protein>
<dbReference type="SMART" id="SM00382">
    <property type="entry name" value="AAA"/>
    <property type="match status" value="2"/>
</dbReference>
<reference evidence="6" key="1">
    <citation type="submission" date="2025-08" db="UniProtKB">
        <authorList>
            <consortium name="RefSeq"/>
        </authorList>
    </citation>
    <scope>IDENTIFICATION</scope>
    <source>
        <strain evidence="6">15112-1751.03</strain>
        <tissue evidence="6">Whole Adult</tissue>
    </source>
</reference>
<dbReference type="Proteomes" id="UP000515160">
    <property type="component" value="Chromosome 2L"/>
</dbReference>
<dbReference type="Pfam" id="PF17862">
    <property type="entry name" value="AAA_lid_3"/>
    <property type="match status" value="2"/>
</dbReference>
<evidence type="ECO:0000313" key="6">
    <source>
        <dbReference type="RefSeq" id="XP_034099963.1"/>
    </source>
</evidence>
<gene>
    <name evidence="6" type="primary">LOC117565113</name>
</gene>
<organism evidence="5 6">
    <name type="scientific">Drosophila albomicans</name>
    <name type="common">Fruit fly</name>
    <dbReference type="NCBI Taxonomy" id="7291"/>
    <lineage>
        <taxon>Eukaryota</taxon>
        <taxon>Metazoa</taxon>
        <taxon>Ecdysozoa</taxon>
        <taxon>Arthropoda</taxon>
        <taxon>Hexapoda</taxon>
        <taxon>Insecta</taxon>
        <taxon>Pterygota</taxon>
        <taxon>Neoptera</taxon>
        <taxon>Endopterygota</taxon>
        <taxon>Diptera</taxon>
        <taxon>Brachycera</taxon>
        <taxon>Muscomorpha</taxon>
        <taxon>Ephydroidea</taxon>
        <taxon>Drosophilidae</taxon>
        <taxon>Drosophila</taxon>
    </lineage>
</organism>
<dbReference type="PROSITE" id="PS00674">
    <property type="entry name" value="AAA"/>
    <property type="match status" value="1"/>
</dbReference>
<dbReference type="GeneID" id="117565113"/>